<dbReference type="EMBL" id="JBJXBP010000007">
    <property type="protein sequence ID" value="KAL3818205.1"/>
    <property type="molecule type" value="Genomic_DNA"/>
</dbReference>
<proteinExistence type="predicted"/>
<dbReference type="Proteomes" id="UP001634393">
    <property type="component" value="Unassembled WGS sequence"/>
</dbReference>
<evidence type="ECO:0000313" key="2">
    <source>
        <dbReference type="Proteomes" id="UP001634393"/>
    </source>
</evidence>
<accession>A0ABD3S146</accession>
<keyword evidence="2" id="KW-1185">Reference proteome</keyword>
<name>A0ABD3S146_9LAMI</name>
<comment type="caution">
    <text evidence="1">The sequence shown here is derived from an EMBL/GenBank/DDBJ whole genome shotgun (WGS) entry which is preliminary data.</text>
</comment>
<evidence type="ECO:0000313" key="1">
    <source>
        <dbReference type="EMBL" id="KAL3818205.1"/>
    </source>
</evidence>
<dbReference type="AlphaFoldDB" id="A0ABD3S146"/>
<reference evidence="1 2" key="1">
    <citation type="submission" date="2024-12" db="EMBL/GenBank/DDBJ databases">
        <title>The unique morphological basis and parallel evolutionary history of personate flowers in Penstemon.</title>
        <authorList>
            <person name="Depatie T.H."/>
            <person name="Wessinger C.A."/>
        </authorList>
    </citation>
    <scope>NUCLEOTIDE SEQUENCE [LARGE SCALE GENOMIC DNA]</scope>
    <source>
        <strain evidence="1">WTNN_2</strain>
        <tissue evidence="1">Leaf</tissue>
    </source>
</reference>
<protein>
    <submittedName>
        <fullName evidence="1">Uncharacterized protein</fullName>
    </submittedName>
</protein>
<sequence length="183" mass="19790">MPKTLALMAVHRQTAASRSAKPSMRVQHGVLGGVSMVRPSNPPSKFAHTPNFKKYSRVISSQNKMFSSTKLSKVSESGTSRLMPKILALRAVQRQMAASRSAKPSMRVQHGVLGGVPMLILRRPLSKSAHTPSFRVSLGHDLLLGFGLGGVHAQTMVNNKMLIKKNNASGDDVLVLDAIVLRC</sequence>
<gene>
    <name evidence="1" type="ORF">ACJIZ3_004110</name>
</gene>
<organism evidence="1 2">
    <name type="scientific">Penstemon smallii</name>
    <dbReference type="NCBI Taxonomy" id="265156"/>
    <lineage>
        <taxon>Eukaryota</taxon>
        <taxon>Viridiplantae</taxon>
        <taxon>Streptophyta</taxon>
        <taxon>Embryophyta</taxon>
        <taxon>Tracheophyta</taxon>
        <taxon>Spermatophyta</taxon>
        <taxon>Magnoliopsida</taxon>
        <taxon>eudicotyledons</taxon>
        <taxon>Gunneridae</taxon>
        <taxon>Pentapetalae</taxon>
        <taxon>asterids</taxon>
        <taxon>lamiids</taxon>
        <taxon>Lamiales</taxon>
        <taxon>Plantaginaceae</taxon>
        <taxon>Cheloneae</taxon>
        <taxon>Penstemon</taxon>
    </lineage>
</organism>